<keyword evidence="4" id="KW-0564">Palmitate</keyword>
<evidence type="ECO:0000256" key="3">
    <source>
        <dbReference type="ARBA" id="ARBA00023136"/>
    </source>
</evidence>
<feature type="lipid moiety-binding region" description="S-diacylglycerol cysteine" evidence="7">
    <location>
        <position position="24"/>
    </location>
</feature>
<keyword evidence="5 6" id="KW-0449">Lipoprotein</keyword>
<dbReference type="EMBL" id="AGUD01000135">
    <property type="protein sequence ID" value="EHN11198.1"/>
    <property type="molecule type" value="Genomic_DNA"/>
</dbReference>
<accession>H0E531</accession>
<sequence length="280" mass="30122">MQRRIRPLLILVLALVAVLGLVACGSDDGGDGKASASDAPLKVGVSPVPHAEILDYVEKRLAPKAGLKLDVISYDDYIQPNVALQEGKLDANYFQTVPYLEAQKKDNPSYGDLVALKPVHLEPLGIYSKKVKDLAATPKGATVTLSNDPANENRGLLLLQQAGLIKLKADAPDTATPRDVAENPKGLKFQTIAPANLPRTLDDADLSVINGNYAIQAKLTPAKDALALESADDNPNANLVVVKKQNQGDPRIVELERLLHSPEVRKFIEDKYQGSVVPAF</sequence>
<dbReference type="PANTHER" id="PTHR30429">
    <property type="entry name" value="D-METHIONINE-BINDING LIPOPROTEIN METQ"/>
    <property type="match status" value="1"/>
</dbReference>
<evidence type="ECO:0000313" key="8">
    <source>
        <dbReference type="EMBL" id="EHN11198.1"/>
    </source>
</evidence>
<dbReference type="Pfam" id="PF03180">
    <property type="entry name" value="Lipoprotein_9"/>
    <property type="match status" value="1"/>
</dbReference>
<evidence type="ECO:0000256" key="1">
    <source>
        <dbReference type="ARBA" id="ARBA00004635"/>
    </source>
</evidence>
<keyword evidence="9" id="KW-1185">Reference proteome</keyword>
<dbReference type="PROSITE" id="PS51257">
    <property type="entry name" value="PROKAR_LIPOPROTEIN"/>
    <property type="match status" value="1"/>
</dbReference>
<proteinExistence type="inferred from homology"/>
<dbReference type="PIRSF" id="PIRSF002854">
    <property type="entry name" value="MetQ"/>
    <property type="match status" value="1"/>
</dbReference>
<comment type="similarity">
    <text evidence="6">Belongs to the nlpA lipoprotein family.</text>
</comment>
<name>H0E531_9ACTN</name>
<evidence type="ECO:0000256" key="2">
    <source>
        <dbReference type="ARBA" id="ARBA00022729"/>
    </source>
</evidence>
<evidence type="ECO:0000256" key="6">
    <source>
        <dbReference type="PIRNR" id="PIRNR002854"/>
    </source>
</evidence>
<evidence type="ECO:0000313" key="9">
    <source>
        <dbReference type="Proteomes" id="UP000005143"/>
    </source>
</evidence>
<reference evidence="8 9" key="1">
    <citation type="journal article" date="2013" name="Biodegradation">
        <title>Quantitative proteomic analysis of ibuprofen-degrading Patulibacter sp. strain I11.</title>
        <authorList>
            <person name="Almeida B."/>
            <person name="Kjeldal H."/>
            <person name="Lolas I."/>
            <person name="Knudsen A.D."/>
            <person name="Carvalho G."/>
            <person name="Nielsen K.L."/>
            <person name="Barreto Crespo M.T."/>
            <person name="Stensballe A."/>
            <person name="Nielsen J.L."/>
        </authorList>
    </citation>
    <scope>NUCLEOTIDE SEQUENCE [LARGE SCALE GENOMIC DNA]</scope>
    <source>
        <strain evidence="8 9">I11</strain>
    </source>
</reference>
<keyword evidence="3" id="KW-0472">Membrane</keyword>
<evidence type="ECO:0000256" key="5">
    <source>
        <dbReference type="ARBA" id="ARBA00023288"/>
    </source>
</evidence>
<dbReference type="OrthoDB" id="9812878at2"/>
<gene>
    <name evidence="8" type="ORF">PAI11_19160</name>
</gene>
<evidence type="ECO:0000256" key="4">
    <source>
        <dbReference type="ARBA" id="ARBA00023139"/>
    </source>
</evidence>
<dbReference type="InterPro" id="IPR004872">
    <property type="entry name" value="Lipoprotein_NlpA"/>
</dbReference>
<dbReference type="PATRIC" id="fig|1097667.3.peg.1899"/>
<evidence type="ECO:0000256" key="7">
    <source>
        <dbReference type="PIRSR" id="PIRSR002854-1"/>
    </source>
</evidence>
<dbReference type="RefSeq" id="WP_007573917.1">
    <property type="nucleotide sequence ID" value="NZ_AGUD01000135.1"/>
</dbReference>
<dbReference type="CDD" id="cd13597">
    <property type="entry name" value="PBP2_lipoprotein_Tp32"/>
    <property type="match status" value="1"/>
</dbReference>
<protein>
    <recommendedName>
        <fullName evidence="6">Lipoprotein</fullName>
    </recommendedName>
</protein>
<keyword evidence="2" id="KW-0732">Signal</keyword>
<dbReference type="Proteomes" id="UP000005143">
    <property type="component" value="Unassembled WGS sequence"/>
</dbReference>
<dbReference type="AlphaFoldDB" id="H0E531"/>
<comment type="subcellular location">
    <subcellularLocation>
        <location evidence="1">Membrane</location>
        <topology evidence="1">Lipid-anchor</topology>
    </subcellularLocation>
</comment>
<dbReference type="GO" id="GO:0016020">
    <property type="term" value="C:membrane"/>
    <property type="evidence" value="ECO:0007669"/>
    <property type="project" value="UniProtKB-SubCell"/>
</dbReference>
<organism evidence="8 9">
    <name type="scientific">Patulibacter medicamentivorans</name>
    <dbReference type="NCBI Taxonomy" id="1097667"/>
    <lineage>
        <taxon>Bacteria</taxon>
        <taxon>Bacillati</taxon>
        <taxon>Actinomycetota</taxon>
        <taxon>Thermoleophilia</taxon>
        <taxon>Solirubrobacterales</taxon>
        <taxon>Patulibacteraceae</taxon>
        <taxon>Patulibacter</taxon>
    </lineage>
</organism>
<dbReference type="Gene3D" id="3.40.190.10">
    <property type="entry name" value="Periplasmic binding protein-like II"/>
    <property type="match status" value="2"/>
</dbReference>
<comment type="caution">
    <text evidence="8">The sequence shown here is derived from an EMBL/GenBank/DDBJ whole genome shotgun (WGS) entry which is preliminary data.</text>
</comment>
<dbReference type="SUPFAM" id="SSF53850">
    <property type="entry name" value="Periplasmic binding protein-like II"/>
    <property type="match status" value="1"/>
</dbReference>
<dbReference type="PANTHER" id="PTHR30429:SF0">
    <property type="entry name" value="METHIONINE-BINDING LIPOPROTEIN METQ"/>
    <property type="match status" value="1"/>
</dbReference>